<comment type="caution">
    <text evidence="10">The sequence shown here is derived from an EMBL/GenBank/DDBJ whole genome shotgun (WGS) entry which is preliminary data.</text>
</comment>
<reference evidence="10" key="2">
    <citation type="submission" date="2020-09" db="EMBL/GenBank/DDBJ databases">
        <authorList>
            <person name="Sun Q."/>
            <person name="Ohkuma M."/>
        </authorList>
    </citation>
    <scope>NUCLEOTIDE SEQUENCE</scope>
    <source>
        <strain evidence="10">JCM 3090</strain>
    </source>
</reference>
<feature type="binding site" evidence="7">
    <location>
        <position position="272"/>
    </location>
    <ligand>
        <name>substrate</name>
    </ligand>
</feature>
<feature type="compositionally biased region" description="Low complexity" evidence="9">
    <location>
        <begin position="7"/>
        <end position="21"/>
    </location>
</feature>
<feature type="binding site" evidence="7">
    <location>
        <position position="368"/>
    </location>
    <ligand>
        <name>substrate</name>
    </ligand>
</feature>
<dbReference type="InterPro" id="IPR012338">
    <property type="entry name" value="Beta-lactam/transpept-like"/>
</dbReference>
<feature type="binding site" evidence="7">
    <location>
        <position position="219"/>
    </location>
    <ligand>
        <name>substrate</name>
    </ligand>
</feature>
<feature type="region of interest" description="Disordered" evidence="9">
    <location>
        <begin position="534"/>
        <end position="554"/>
    </location>
</feature>
<organism evidence="10 11">
    <name type="scientific">Pilimelia anulata</name>
    <dbReference type="NCBI Taxonomy" id="53371"/>
    <lineage>
        <taxon>Bacteria</taxon>
        <taxon>Bacillati</taxon>
        <taxon>Actinomycetota</taxon>
        <taxon>Actinomycetes</taxon>
        <taxon>Micromonosporales</taxon>
        <taxon>Micromonosporaceae</taxon>
        <taxon>Pilimelia</taxon>
    </lineage>
</organism>
<dbReference type="PANTHER" id="PTHR12544:SF29">
    <property type="entry name" value="GLUTAMINASE"/>
    <property type="match status" value="1"/>
</dbReference>
<dbReference type="SUPFAM" id="SSF48403">
    <property type="entry name" value="Ankyrin repeat"/>
    <property type="match status" value="1"/>
</dbReference>
<dbReference type="InterPro" id="IPR002110">
    <property type="entry name" value="Ankyrin_rpt"/>
</dbReference>
<evidence type="ECO:0000256" key="4">
    <source>
        <dbReference type="ARBA" id="ARBA00022801"/>
    </source>
</evidence>
<evidence type="ECO:0000256" key="7">
    <source>
        <dbReference type="HAMAP-Rule" id="MF_00313"/>
    </source>
</evidence>
<reference evidence="10" key="1">
    <citation type="journal article" date="2014" name="Int. J. Syst. Evol. Microbiol.">
        <title>Complete genome sequence of Corynebacterium casei LMG S-19264T (=DSM 44701T), isolated from a smear-ripened cheese.</title>
        <authorList>
            <consortium name="US DOE Joint Genome Institute (JGI-PGF)"/>
            <person name="Walter F."/>
            <person name="Albersmeier A."/>
            <person name="Kalinowski J."/>
            <person name="Ruckert C."/>
        </authorList>
    </citation>
    <scope>NUCLEOTIDE SEQUENCE</scope>
    <source>
        <strain evidence="10">JCM 3090</strain>
    </source>
</reference>
<comment type="similarity">
    <text evidence="1 7">Belongs to the glutaminase family.</text>
</comment>
<evidence type="ECO:0000313" key="10">
    <source>
        <dbReference type="EMBL" id="GGJ81911.1"/>
    </source>
</evidence>
<dbReference type="PROSITE" id="PS50088">
    <property type="entry name" value="ANK_REPEAT"/>
    <property type="match status" value="1"/>
</dbReference>
<dbReference type="Pfam" id="PF13637">
    <property type="entry name" value="Ank_4"/>
    <property type="match status" value="1"/>
</dbReference>
<dbReference type="RefSeq" id="WP_189168737.1">
    <property type="nucleotide sequence ID" value="NZ_BMQB01000001.1"/>
</dbReference>
<feature type="repeat" description="ANK" evidence="8">
    <location>
        <begin position="471"/>
        <end position="493"/>
    </location>
</feature>
<keyword evidence="8" id="KW-0040">ANK repeat</keyword>
<evidence type="ECO:0000256" key="6">
    <source>
        <dbReference type="ARBA" id="ARBA00070405"/>
    </source>
</evidence>
<keyword evidence="7" id="KW-0007">Acetylation</keyword>
<dbReference type="HAMAP" id="MF_00313">
    <property type="entry name" value="Glutaminase"/>
    <property type="match status" value="1"/>
</dbReference>
<keyword evidence="11" id="KW-1185">Reference proteome</keyword>
<dbReference type="EC" id="3.5.1.2" evidence="3 7"/>
<dbReference type="SUPFAM" id="SSF56601">
    <property type="entry name" value="beta-lactamase/transpeptidase-like"/>
    <property type="match status" value="1"/>
</dbReference>
<feature type="compositionally biased region" description="Low complexity" evidence="9">
    <location>
        <begin position="534"/>
        <end position="545"/>
    </location>
</feature>
<name>A0A8J3B7J3_9ACTN</name>
<dbReference type="Gene3D" id="3.40.710.10">
    <property type="entry name" value="DD-peptidase/beta-lactamase superfamily"/>
    <property type="match status" value="1"/>
</dbReference>
<dbReference type="NCBIfam" id="TIGR03814">
    <property type="entry name" value="Gln_ase"/>
    <property type="match status" value="1"/>
</dbReference>
<dbReference type="Proteomes" id="UP000649739">
    <property type="component" value="Unassembled WGS sequence"/>
</dbReference>
<comment type="subunit">
    <text evidence="2 7">Homotetramer.</text>
</comment>
<gene>
    <name evidence="7 10" type="primary">glsA</name>
    <name evidence="10" type="ORF">GCM10010123_09640</name>
</gene>
<dbReference type="SMART" id="SM00248">
    <property type="entry name" value="ANK"/>
    <property type="match status" value="2"/>
</dbReference>
<dbReference type="Gene3D" id="1.25.40.20">
    <property type="entry name" value="Ankyrin repeat-containing domain"/>
    <property type="match status" value="1"/>
</dbReference>
<evidence type="ECO:0000256" key="1">
    <source>
        <dbReference type="ARBA" id="ARBA00011076"/>
    </source>
</evidence>
<dbReference type="AlphaFoldDB" id="A0A8J3B7J3"/>
<evidence type="ECO:0000313" key="11">
    <source>
        <dbReference type="Proteomes" id="UP000649739"/>
    </source>
</evidence>
<dbReference type="FunFam" id="3.40.710.10:FF:000005">
    <property type="entry name" value="Glutaminase"/>
    <property type="match status" value="1"/>
</dbReference>
<dbReference type="GO" id="GO:0006537">
    <property type="term" value="P:glutamate biosynthetic process"/>
    <property type="evidence" value="ECO:0007669"/>
    <property type="project" value="TreeGrafter"/>
</dbReference>
<feature type="region of interest" description="Disordered" evidence="9">
    <location>
        <begin position="1"/>
        <end position="29"/>
    </location>
</feature>
<feature type="binding site" evidence="7">
    <location>
        <position position="350"/>
    </location>
    <ligand>
        <name>substrate</name>
    </ligand>
</feature>
<comment type="catalytic activity">
    <reaction evidence="5 7">
        <text>L-glutamine + H2O = L-glutamate + NH4(+)</text>
        <dbReference type="Rhea" id="RHEA:15889"/>
        <dbReference type="ChEBI" id="CHEBI:15377"/>
        <dbReference type="ChEBI" id="CHEBI:28938"/>
        <dbReference type="ChEBI" id="CHEBI:29985"/>
        <dbReference type="ChEBI" id="CHEBI:58359"/>
        <dbReference type="EC" id="3.5.1.2"/>
    </reaction>
</comment>
<proteinExistence type="inferred from homology"/>
<evidence type="ECO:0000256" key="5">
    <source>
        <dbReference type="ARBA" id="ARBA00049534"/>
    </source>
</evidence>
<dbReference type="InterPro" id="IPR015868">
    <property type="entry name" value="Glutaminase"/>
</dbReference>
<dbReference type="PROSITE" id="PS50297">
    <property type="entry name" value="ANK_REP_REGION"/>
    <property type="match status" value="1"/>
</dbReference>
<dbReference type="Pfam" id="PF04960">
    <property type="entry name" value="Glutaminase"/>
    <property type="match status" value="1"/>
</dbReference>
<dbReference type="EMBL" id="BMQB01000001">
    <property type="protein sequence ID" value="GGJ81911.1"/>
    <property type="molecule type" value="Genomic_DNA"/>
</dbReference>
<dbReference type="GO" id="GO:0006543">
    <property type="term" value="P:L-glutamine catabolic process"/>
    <property type="evidence" value="ECO:0007669"/>
    <property type="project" value="TreeGrafter"/>
</dbReference>
<feature type="binding site" evidence="7">
    <location>
        <position position="298"/>
    </location>
    <ligand>
        <name>substrate</name>
    </ligand>
</feature>
<dbReference type="PANTHER" id="PTHR12544">
    <property type="entry name" value="GLUTAMINASE"/>
    <property type="match status" value="1"/>
</dbReference>
<protein>
    <recommendedName>
        <fullName evidence="6 7">Glutaminase</fullName>
        <ecNumber evidence="3 7">3.5.1.2</ecNumber>
    </recommendedName>
</protein>
<feature type="binding site" evidence="7">
    <location>
        <position position="170"/>
    </location>
    <ligand>
        <name>substrate</name>
    </ligand>
</feature>
<evidence type="ECO:0000256" key="8">
    <source>
        <dbReference type="PROSITE-ProRule" id="PRU00023"/>
    </source>
</evidence>
<dbReference type="InterPro" id="IPR036770">
    <property type="entry name" value="Ankyrin_rpt-contain_sf"/>
</dbReference>
<sequence>MASTRNRTATAALSATPAATDAPDRSGPYRRIYESFPRRLDGTVTRGAVLGQLRRVGISADDPRLRGSTLTVGDSDEPLTLDQFVALCGSDGGLISRAAAGELVIPDFATFTGELTGIFQAAREDRSGRVADYIPQLARVEPDLFAVALCTVDGQQLALGDSDAAFCVQSISKAINYCLALEEHGPDGVHKHVGREPSGQGFNELTFNRDGLPHNPLINAGGIMSGALIRPDLNVADRFDFVADAWRRLAGGGRVGFNNAVYLSERATADRNFALGYSMRENRAFPPGTDLVEALEFYFQCCSIEVNARSLGMVAGTLANGGRCPVTGEQVLATSTVQRCLSLMSSCGMYDYSGEFAFSIGLPAKSGVSGAVMVVVPQVMGVCVWSPRLDPIGNSVRGVRFCEQLVARYNFHTYDGLVTGGRGGKRDPRLRKREAEINGVIRLCWAASEGDLEEVRAVIASGVDPDAADYDGRTALHLAAAEGHPDVVAHLLSLVRQPTPVDRWGGTPADDARRGGHTEVLALLAAGDAPLPTGAAAAAASTAPTTRKERSNAH</sequence>
<feature type="binding site" evidence="7">
    <location>
        <position position="265"/>
    </location>
    <ligand>
        <name>substrate</name>
    </ligand>
</feature>
<dbReference type="GO" id="GO:0004359">
    <property type="term" value="F:glutaminase activity"/>
    <property type="evidence" value="ECO:0007669"/>
    <property type="project" value="UniProtKB-UniRule"/>
</dbReference>
<accession>A0A8J3B7J3</accession>
<evidence type="ECO:0000256" key="2">
    <source>
        <dbReference type="ARBA" id="ARBA00011881"/>
    </source>
</evidence>
<keyword evidence="4 7" id="KW-0378">Hydrolase</keyword>
<evidence type="ECO:0000256" key="3">
    <source>
        <dbReference type="ARBA" id="ARBA00012918"/>
    </source>
</evidence>
<evidence type="ECO:0000256" key="9">
    <source>
        <dbReference type="SAM" id="MobiDB-lite"/>
    </source>
</evidence>